<feature type="compositionally biased region" description="Basic and acidic residues" evidence="1">
    <location>
        <begin position="1"/>
        <end position="10"/>
    </location>
</feature>
<dbReference type="EMBL" id="CM000781">
    <property type="protein sequence ID" value="AQK69983.1"/>
    <property type="molecule type" value="Genomic_DNA"/>
</dbReference>
<feature type="region of interest" description="Disordered" evidence="1">
    <location>
        <begin position="1"/>
        <end position="28"/>
    </location>
</feature>
<sequence length="80" mass="8909">SAEGGREREIGVPSSSVPQRRRHRRPRPPATVRCLSLFLSPRPSFFVQSHCDLDRGPPAIVLCSFPHCNKNPRCLPPALP</sequence>
<gene>
    <name evidence="2" type="ORF">ZEAMMB73_Zm00001d016059</name>
</gene>
<accession>A0A1D6H584</accession>
<reference evidence="2" key="1">
    <citation type="submission" date="2015-12" db="EMBL/GenBank/DDBJ databases">
        <title>Update maize B73 reference genome by single molecule sequencing technologies.</title>
        <authorList>
            <consortium name="Maize Genome Sequencing Project"/>
            <person name="Ware D."/>
        </authorList>
    </citation>
    <scope>NUCLEOTIDE SEQUENCE</scope>
    <source>
        <tissue evidence="2">Seedling</tissue>
    </source>
</reference>
<evidence type="ECO:0000256" key="1">
    <source>
        <dbReference type="SAM" id="MobiDB-lite"/>
    </source>
</evidence>
<dbReference type="AlphaFoldDB" id="A0A1D6H584"/>
<name>A0A1D6H584_MAIZE</name>
<proteinExistence type="predicted"/>
<feature type="non-terminal residue" evidence="2">
    <location>
        <position position="1"/>
    </location>
</feature>
<evidence type="ECO:0000313" key="2">
    <source>
        <dbReference type="EMBL" id="AQK69983.1"/>
    </source>
</evidence>
<protein>
    <submittedName>
        <fullName evidence="2">Uncharacterized protein</fullName>
    </submittedName>
</protein>
<organism evidence="2">
    <name type="scientific">Zea mays</name>
    <name type="common">Maize</name>
    <dbReference type="NCBI Taxonomy" id="4577"/>
    <lineage>
        <taxon>Eukaryota</taxon>
        <taxon>Viridiplantae</taxon>
        <taxon>Streptophyta</taxon>
        <taxon>Embryophyta</taxon>
        <taxon>Tracheophyta</taxon>
        <taxon>Spermatophyta</taxon>
        <taxon>Magnoliopsida</taxon>
        <taxon>Liliopsida</taxon>
        <taxon>Poales</taxon>
        <taxon>Poaceae</taxon>
        <taxon>PACMAD clade</taxon>
        <taxon>Panicoideae</taxon>
        <taxon>Andropogonodae</taxon>
        <taxon>Andropogoneae</taxon>
        <taxon>Tripsacinae</taxon>
        <taxon>Zea</taxon>
    </lineage>
</organism>
<dbReference type="IntAct" id="A0A1D6H584">
    <property type="interactions" value="17"/>
</dbReference>